<keyword evidence="2" id="KW-1185">Reference proteome</keyword>
<sequence>MKLGATQPNLILLFFLHSVFPRLLSSILIDLSTSLLNHSGLGQ</sequence>
<proteinExistence type="predicted"/>
<evidence type="ECO:0000313" key="1">
    <source>
        <dbReference type="EMBL" id="PRQ54185.1"/>
    </source>
</evidence>
<protein>
    <submittedName>
        <fullName evidence="1">Uncharacterized protein</fullName>
    </submittedName>
</protein>
<dbReference type="AlphaFoldDB" id="A0A2P6S684"/>
<gene>
    <name evidence="1" type="ORF">RchiOBHm_Chr2g0174711</name>
</gene>
<reference evidence="1 2" key="1">
    <citation type="journal article" date="2018" name="Nat. Genet.">
        <title>The Rosa genome provides new insights in the design of modern roses.</title>
        <authorList>
            <person name="Bendahmane M."/>
        </authorList>
    </citation>
    <scope>NUCLEOTIDE SEQUENCE [LARGE SCALE GENOMIC DNA]</scope>
    <source>
        <strain evidence="2">cv. Old Blush</strain>
    </source>
</reference>
<dbReference type="Proteomes" id="UP000238479">
    <property type="component" value="Chromosome 2"/>
</dbReference>
<organism evidence="1 2">
    <name type="scientific">Rosa chinensis</name>
    <name type="common">China rose</name>
    <dbReference type="NCBI Taxonomy" id="74649"/>
    <lineage>
        <taxon>Eukaryota</taxon>
        <taxon>Viridiplantae</taxon>
        <taxon>Streptophyta</taxon>
        <taxon>Embryophyta</taxon>
        <taxon>Tracheophyta</taxon>
        <taxon>Spermatophyta</taxon>
        <taxon>Magnoliopsida</taxon>
        <taxon>eudicotyledons</taxon>
        <taxon>Gunneridae</taxon>
        <taxon>Pentapetalae</taxon>
        <taxon>rosids</taxon>
        <taxon>fabids</taxon>
        <taxon>Rosales</taxon>
        <taxon>Rosaceae</taxon>
        <taxon>Rosoideae</taxon>
        <taxon>Rosoideae incertae sedis</taxon>
        <taxon>Rosa</taxon>
    </lineage>
</organism>
<evidence type="ECO:0000313" key="2">
    <source>
        <dbReference type="Proteomes" id="UP000238479"/>
    </source>
</evidence>
<dbReference type="EMBL" id="PDCK01000040">
    <property type="protein sequence ID" value="PRQ54185.1"/>
    <property type="molecule type" value="Genomic_DNA"/>
</dbReference>
<name>A0A2P6S684_ROSCH</name>
<accession>A0A2P6S684</accession>
<dbReference type="Gramene" id="PRQ54185">
    <property type="protein sequence ID" value="PRQ54185"/>
    <property type="gene ID" value="RchiOBHm_Chr2g0174711"/>
</dbReference>
<comment type="caution">
    <text evidence="1">The sequence shown here is derived from an EMBL/GenBank/DDBJ whole genome shotgun (WGS) entry which is preliminary data.</text>
</comment>